<dbReference type="EMBL" id="AP021875">
    <property type="protein sequence ID" value="BBO74257.1"/>
    <property type="molecule type" value="Genomic_DNA"/>
</dbReference>
<proteinExistence type="predicted"/>
<evidence type="ECO:0000313" key="2">
    <source>
        <dbReference type="Proteomes" id="UP000427769"/>
    </source>
</evidence>
<evidence type="ECO:0008006" key="3">
    <source>
        <dbReference type="Google" id="ProtNLM"/>
    </source>
</evidence>
<accession>A0A5K7ZDD1</accession>
<name>A0A5K7ZDD1_9BACT</name>
<sequence length="87" mass="9483">MAKVLVMRYDKGKVPPSAVTDEFKKTLGGALGKYLEENPQVKFNGLYVNEEGTGICDWEAPDAQAVKKFIDSAGGSYDEIIAVDKLL</sequence>
<dbReference type="AlphaFoldDB" id="A0A5K7ZDD1"/>
<dbReference type="Pfam" id="PF14026">
    <property type="entry name" value="SCO4226-like"/>
    <property type="match status" value="1"/>
</dbReference>
<organism evidence="1 2">
    <name type="scientific">Desulfosarcina widdelii</name>
    <dbReference type="NCBI Taxonomy" id="947919"/>
    <lineage>
        <taxon>Bacteria</taxon>
        <taxon>Pseudomonadati</taxon>
        <taxon>Thermodesulfobacteriota</taxon>
        <taxon>Desulfobacteria</taxon>
        <taxon>Desulfobacterales</taxon>
        <taxon>Desulfosarcinaceae</taxon>
        <taxon>Desulfosarcina</taxon>
    </lineage>
</organism>
<dbReference type="InterPro" id="IPR042557">
    <property type="entry name" value="SCO4226"/>
</dbReference>
<gene>
    <name evidence="1" type="ORF">DSCW_16740</name>
</gene>
<evidence type="ECO:0000313" key="1">
    <source>
        <dbReference type="EMBL" id="BBO74257.1"/>
    </source>
</evidence>
<protein>
    <recommendedName>
        <fullName evidence="3">DUF4242 domain-containing protein</fullName>
    </recommendedName>
</protein>
<dbReference type="Proteomes" id="UP000427769">
    <property type="component" value="Chromosome"/>
</dbReference>
<reference evidence="1 2" key="1">
    <citation type="submission" date="2019-11" db="EMBL/GenBank/DDBJ databases">
        <title>Comparative genomics of hydrocarbon-degrading Desulfosarcina strains.</title>
        <authorList>
            <person name="Watanabe M."/>
            <person name="Kojima H."/>
            <person name="Fukui M."/>
        </authorList>
    </citation>
    <scope>NUCLEOTIDE SEQUENCE [LARGE SCALE GENOMIC DNA]</scope>
    <source>
        <strain evidence="1 2">PP31</strain>
    </source>
</reference>
<dbReference type="InterPro" id="IPR025336">
    <property type="entry name" value="SCO4226-like"/>
</dbReference>
<dbReference type="Gene3D" id="3.30.70.3090">
    <property type="entry name" value="ORF SCO4226, nickel-binding ferredoxin-like monomer"/>
    <property type="match status" value="1"/>
</dbReference>
<dbReference type="RefSeq" id="WP_155303299.1">
    <property type="nucleotide sequence ID" value="NZ_AP021875.1"/>
</dbReference>
<dbReference type="KEGG" id="dwd:DSCW_16740"/>
<keyword evidence="2" id="KW-1185">Reference proteome</keyword>